<dbReference type="OrthoDB" id="248923at2759"/>
<name>A0A0J1B1Z8_9TREE</name>
<dbReference type="AlphaFoldDB" id="A0A0J1B1Z8"/>
<sequence length="361" mass="40590">MNDNLLIALDRVKFYAQDALMTVTQCICRPDATLKINGRQYKVDKLLGEGGFSFVYLIHDTSLGQLFALKKMLVTTGQEGVQQAMREVEMMRRFRHPNIIKLLDSAVQQDESGDGKIIYLFLPYYPKGNLQDLMTQNGVTGNRIDEDRLLRIFHGTCLAVRAMHQYRLPNVTATYPPTRDDEPLLNQPELVFDAPEDEPGQEGELVPYAHRDIKPGNVMLADDDTPILMDFGSTIKARIPISNRQQALLEQDIAAEHSTMPYRAPELFDVKTGKTLDEKVDIWSLGCTLYAVAYGFSPFETDGSSLAMAVMSGRYRHPGGYSDRVTKLIDAMLVVDPQQRPDIQKVIELTEASLRTGQNSN</sequence>
<proteinExistence type="inferred from homology"/>
<evidence type="ECO:0000256" key="10">
    <source>
        <dbReference type="RuleBase" id="RU000304"/>
    </source>
</evidence>
<evidence type="ECO:0000256" key="8">
    <source>
        <dbReference type="ARBA" id="ARBA00048679"/>
    </source>
</evidence>
<comment type="catalytic activity">
    <reaction evidence="7">
        <text>L-threonyl-[protein] + ATP = O-phospho-L-threonyl-[protein] + ADP + H(+)</text>
        <dbReference type="Rhea" id="RHEA:46608"/>
        <dbReference type="Rhea" id="RHEA-COMP:11060"/>
        <dbReference type="Rhea" id="RHEA-COMP:11605"/>
        <dbReference type="ChEBI" id="CHEBI:15378"/>
        <dbReference type="ChEBI" id="CHEBI:30013"/>
        <dbReference type="ChEBI" id="CHEBI:30616"/>
        <dbReference type="ChEBI" id="CHEBI:61977"/>
        <dbReference type="ChEBI" id="CHEBI:456216"/>
        <dbReference type="EC" id="2.7.11.1"/>
    </reaction>
</comment>
<keyword evidence="2 10" id="KW-0723">Serine/threonine-protein kinase</keyword>
<reference evidence="12 13" key="1">
    <citation type="submission" date="2015-03" db="EMBL/GenBank/DDBJ databases">
        <title>Genomics and transcriptomics of the oil-accumulating basidiomycete yeast T. oleaginosus allow insights into substrate utilization and the diverse evolutionary trajectories of mating systems in fungi.</title>
        <authorList>
            <consortium name="DOE Joint Genome Institute"/>
            <person name="Kourist R."/>
            <person name="Kracht O."/>
            <person name="Bracharz F."/>
            <person name="Lipzen A."/>
            <person name="Nolan M."/>
            <person name="Ohm R."/>
            <person name="Grigoriev I."/>
            <person name="Sun S."/>
            <person name="Heitman J."/>
            <person name="Bruck T."/>
            <person name="Nowrousian M."/>
        </authorList>
    </citation>
    <scope>NUCLEOTIDE SEQUENCE [LARGE SCALE GENOMIC DNA]</scope>
    <source>
        <strain evidence="12 13">IBC0246</strain>
    </source>
</reference>
<dbReference type="GO" id="GO:0006624">
    <property type="term" value="P:vacuolar protein processing"/>
    <property type="evidence" value="ECO:0007669"/>
    <property type="project" value="TreeGrafter"/>
</dbReference>
<dbReference type="InterPro" id="IPR052239">
    <property type="entry name" value="Ser/Thr-specific_kinases"/>
</dbReference>
<dbReference type="GO" id="GO:0005794">
    <property type="term" value="C:Golgi apparatus"/>
    <property type="evidence" value="ECO:0007669"/>
    <property type="project" value="TreeGrafter"/>
</dbReference>
<evidence type="ECO:0000256" key="7">
    <source>
        <dbReference type="ARBA" id="ARBA00047899"/>
    </source>
</evidence>
<dbReference type="InterPro" id="IPR008271">
    <property type="entry name" value="Ser/Thr_kinase_AS"/>
</dbReference>
<comment type="catalytic activity">
    <reaction evidence="8">
        <text>L-seryl-[protein] + ATP = O-phospho-L-seryl-[protein] + ADP + H(+)</text>
        <dbReference type="Rhea" id="RHEA:17989"/>
        <dbReference type="Rhea" id="RHEA-COMP:9863"/>
        <dbReference type="Rhea" id="RHEA-COMP:11604"/>
        <dbReference type="ChEBI" id="CHEBI:15378"/>
        <dbReference type="ChEBI" id="CHEBI:29999"/>
        <dbReference type="ChEBI" id="CHEBI:30616"/>
        <dbReference type="ChEBI" id="CHEBI:83421"/>
        <dbReference type="ChEBI" id="CHEBI:456216"/>
        <dbReference type="EC" id="2.7.11.1"/>
    </reaction>
</comment>
<keyword evidence="3" id="KW-0808">Transferase</keyword>
<dbReference type="RefSeq" id="XP_018278135.1">
    <property type="nucleotide sequence ID" value="XM_018423471.1"/>
</dbReference>
<evidence type="ECO:0000256" key="2">
    <source>
        <dbReference type="ARBA" id="ARBA00022527"/>
    </source>
</evidence>
<dbReference type="InterPro" id="IPR011009">
    <property type="entry name" value="Kinase-like_dom_sf"/>
</dbReference>
<evidence type="ECO:0000313" key="12">
    <source>
        <dbReference type="EMBL" id="KLT41644.1"/>
    </source>
</evidence>
<gene>
    <name evidence="12" type="ORF">CC85DRAFT_286300</name>
</gene>
<keyword evidence="5 12" id="KW-0418">Kinase</keyword>
<dbReference type="GO" id="GO:0005773">
    <property type="term" value="C:vacuole"/>
    <property type="evidence" value="ECO:0007669"/>
    <property type="project" value="GOC"/>
</dbReference>
<dbReference type="GO" id="GO:0032889">
    <property type="term" value="P:regulation of vacuole fusion, non-autophagic"/>
    <property type="evidence" value="ECO:0007669"/>
    <property type="project" value="TreeGrafter"/>
</dbReference>
<protein>
    <recommendedName>
        <fullName evidence="1">non-specific serine/threonine protein kinase</fullName>
        <ecNumber evidence="1">2.7.11.1</ecNumber>
    </recommendedName>
</protein>
<dbReference type="EC" id="2.7.11.1" evidence="1"/>
<dbReference type="Gene3D" id="1.10.510.10">
    <property type="entry name" value="Transferase(Phosphotransferase) domain 1"/>
    <property type="match status" value="2"/>
</dbReference>
<organism evidence="12 13">
    <name type="scientific">Cutaneotrichosporon oleaginosum</name>
    <dbReference type="NCBI Taxonomy" id="879819"/>
    <lineage>
        <taxon>Eukaryota</taxon>
        <taxon>Fungi</taxon>
        <taxon>Dikarya</taxon>
        <taxon>Basidiomycota</taxon>
        <taxon>Agaricomycotina</taxon>
        <taxon>Tremellomycetes</taxon>
        <taxon>Trichosporonales</taxon>
        <taxon>Trichosporonaceae</taxon>
        <taxon>Cutaneotrichosporon</taxon>
    </lineage>
</organism>
<dbReference type="PANTHER" id="PTHR45998">
    <property type="entry name" value="SERINE/THREONINE-PROTEIN KINASE 16"/>
    <property type="match status" value="1"/>
</dbReference>
<dbReference type="PROSITE" id="PS00108">
    <property type="entry name" value="PROTEIN_KINASE_ST"/>
    <property type="match status" value="1"/>
</dbReference>
<evidence type="ECO:0000259" key="11">
    <source>
        <dbReference type="PROSITE" id="PS50011"/>
    </source>
</evidence>
<dbReference type="GO" id="GO:0004674">
    <property type="term" value="F:protein serine/threonine kinase activity"/>
    <property type="evidence" value="ECO:0007669"/>
    <property type="project" value="UniProtKB-KW"/>
</dbReference>
<comment type="similarity">
    <text evidence="10">Belongs to the protein kinase superfamily.</text>
</comment>
<dbReference type="GeneID" id="28984074"/>
<feature type="binding site" evidence="9">
    <location>
        <position position="70"/>
    </location>
    <ligand>
        <name>ATP</name>
        <dbReference type="ChEBI" id="CHEBI:30616"/>
    </ligand>
</feature>
<feature type="domain" description="Protein kinase" evidence="11">
    <location>
        <begin position="41"/>
        <end position="354"/>
    </location>
</feature>
<evidence type="ECO:0000256" key="4">
    <source>
        <dbReference type="ARBA" id="ARBA00022741"/>
    </source>
</evidence>
<dbReference type="GO" id="GO:0005524">
    <property type="term" value="F:ATP binding"/>
    <property type="evidence" value="ECO:0007669"/>
    <property type="project" value="UniProtKB-UniRule"/>
</dbReference>
<dbReference type="PROSITE" id="PS50011">
    <property type="entry name" value="PROTEIN_KINASE_DOM"/>
    <property type="match status" value="1"/>
</dbReference>
<dbReference type="EMBL" id="KQ087215">
    <property type="protein sequence ID" value="KLT41644.1"/>
    <property type="molecule type" value="Genomic_DNA"/>
</dbReference>
<keyword evidence="4 9" id="KW-0547">Nucleotide-binding</keyword>
<dbReference type="Proteomes" id="UP000053611">
    <property type="component" value="Unassembled WGS sequence"/>
</dbReference>
<dbReference type="PROSITE" id="PS00107">
    <property type="entry name" value="PROTEIN_KINASE_ATP"/>
    <property type="match status" value="1"/>
</dbReference>
<dbReference type="CDD" id="cd13986">
    <property type="entry name" value="STKc_16"/>
    <property type="match status" value="1"/>
</dbReference>
<dbReference type="STRING" id="879819.A0A0J1B1Z8"/>
<evidence type="ECO:0000256" key="6">
    <source>
        <dbReference type="ARBA" id="ARBA00022840"/>
    </source>
</evidence>
<dbReference type="FunFam" id="1.10.510.10:FF:000973">
    <property type="entry name" value="Serine/threonine kinase 16"/>
    <property type="match status" value="1"/>
</dbReference>
<evidence type="ECO:0000313" key="13">
    <source>
        <dbReference type="Proteomes" id="UP000053611"/>
    </source>
</evidence>
<dbReference type="InterPro" id="IPR017441">
    <property type="entry name" value="Protein_kinase_ATP_BS"/>
</dbReference>
<dbReference type="Pfam" id="PF00069">
    <property type="entry name" value="Pkinase"/>
    <property type="match status" value="2"/>
</dbReference>
<dbReference type="PANTHER" id="PTHR45998:SF2">
    <property type="entry name" value="SERINE_THREONINE-PROTEIN KINASE 16"/>
    <property type="match status" value="1"/>
</dbReference>
<evidence type="ECO:0000256" key="5">
    <source>
        <dbReference type="ARBA" id="ARBA00022777"/>
    </source>
</evidence>
<accession>A0A0J1B1Z8</accession>
<dbReference type="SMART" id="SM00220">
    <property type="entry name" value="S_TKc"/>
    <property type="match status" value="1"/>
</dbReference>
<evidence type="ECO:0000256" key="1">
    <source>
        <dbReference type="ARBA" id="ARBA00012513"/>
    </source>
</evidence>
<evidence type="ECO:0000256" key="9">
    <source>
        <dbReference type="PROSITE-ProRule" id="PRU10141"/>
    </source>
</evidence>
<evidence type="ECO:0000256" key="3">
    <source>
        <dbReference type="ARBA" id="ARBA00022679"/>
    </source>
</evidence>
<dbReference type="SUPFAM" id="SSF56112">
    <property type="entry name" value="Protein kinase-like (PK-like)"/>
    <property type="match status" value="1"/>
</dbReference>
<keyword evidence="6 9" id="KW-0067">ATP-binding</keyword>
<keyword evidence="13" id="KW-1185">Reference proteome</keyword>
<dbReference type="InterPro" id="IPR000719">
    <property type="entry name" value="Prot_kinase_dom"/>
</dbReference>